<protein>
    <recommendedName>
        <fullName evidence="3">Lipoprotein</fullName>
    </recommendedName>
</protein>
<comment type="caution">
    <text evidence="1">The sequence shown here is derived from an EMBL/GenBank/DDBJ whole genome shotgun (WGS) entry which is preliminary data.</text>
</comment>
<gene>
    <name evidence="1" type="ORF">KX928_10060</name>
</gene>
<dbReference type="Proteomes" id="UP001138661">
    <property type="component" value="Unassembled WGS sequence"/>
</dbReference>
<proteinExistence type="predicted"/>
<evidence type="ECO:0008006" key="3">
    <source>
        <dbReference type="Google" id="ProtNLM"/>
    </source>
</evidence>
<organism evidence="1 2">
    <name type="scientific">Roseobacter insulae</name>
    <dbReference type="NCBI Taxonomy" id="2859783"/>
    <lineage>
        <taxon>Bacteria</taxon>
        <taxon>Pseudomonadati</taxon>
        <taxon>Pseudomonadota</taxon>
        <taxon>Alphaproteobacteria</taxon>
        <taxon>Rhodobacterales</taxon>
        <taxon>Roseobacteraceae</taxon>
        <taxon>Roseobacter</taxon>
    </lineage>
</organism>
<name>A0A9X1FUQ8_9RHOB</name>
<dbReference type="AlphaFoldDB" id="A0A9X1FUQ8"/>
<evidence type="ECO:0000313" key="1">
    <source>
        <dbReference type="EMBL" id="MBW4708129.1"/>
    </source>
</evidence>
<sequence>MRKTVSALVVSTLVLSACSTRLNPFNWFGNGESVPVATAASEEKNPLLPERSGIFQSRRDREAIYQGTPIETIDELIIERVPGGAIIRATGTAAVQGIYDVQLTPANKDEQAEDGVLTYRLEGLRRDGSVARGAPATRQVTAARRVTDRTLAEARTIRVEGVQNAQQARR</sequence>
<dbReference type="PROSITE" id="PS51257">
    <property type="entry name" value="PROKAR_LIPOPROTEIN"/>
    <property type="match status" value="1"/>
</dbReference>
<accession>A0A9X1FUQ8</accession>
<reference evidence="1" key="1">
    <citation type="submission" date="2021-07" db="EMBL/GenBank/DDBJ databases">
        <title>Roseobacter insulae sp. nov., isolated from a tidal flat.</title>
        <authorList>
            <person name="Park S."/>
            <person name="Yoon J.-H."/>
        </authorList>
    </citation>
    <scope>NUCLEOTIDE SEQUENCE</scope>
    <source>
        <strain evidence="1">YSTF-M11</strain>
    </source>
</reference>
<dbReference type="RefSeq" id="WP_219501587.1">
    <property type="nucleotide sequence ID" value="NZ_JAHXDN010000002.1"/>
</dbReference>
<keyword evidence="2" id="KW-1185">Reference proteome</keyword>
<evidence type="ECO:0000313" key="2">
    <source>
        <dbReference type="Proteomes" id="UP001138661"/>
    </source>
</evidence>
<dbReference type="EMBL" id="JAHXDN010000002">
    <property type="protein sequence ID" value="MBW4708129.1"/>
    <property type="molecule type" value="Genomic_DNA"/>
</dbReference>